<dbReference type="AlphaFoldDB" id="A0A409YCX2"/>
<keyword evidence="4" id="KW-1185">Reference proteome</keyword>
<sequence>MSSLVFSQSAGALLIGGLFASLLSGFVMAQTYMYYKTYPLDMKYLKALVLVICILDTCHTAFIWTALWSYLIDNYGEPGAIDIIHWCVCLPMFISRLTGHISRNIALTIVVTAIVTFLVQLFFSYRIFMLSKKNYFIAAPIVIMALLRLVSACVSTAEMYVFVQLQTAQRLREINARFHLGTFTQFRALVQWVFTSGLSLSTAADFLITGSLFILLHNSRTGAPNVNALIDGLIMYAFETGLLTSAGTVVSMICWLAMPRNIVFLGLHFVIGKSYAISLLVTSVFQIKRQCQLMEETFRLNMRENFRRGHSSAPKEFGAPVIFDARRRRTADPDQLALSVIETDGKRGSAELNLKHTMLEVNVERTVHYDL</sequence>
<name>A0A409YCX2_9AGAR</name>
<keyword evidence="1" id="KW-0472">Membrane</keyword>
<feature type="transmembrane region" description="Helical" evidence="1">
    <location>
        <begin position="47"/>
        <end position="71"/>
    </location>
</feature>
<reference evidence="3 4" key="1">
    <citation type="journal article" date="2018" name="Evol. Lett.">
        <title>Horizontal gene cluster transfer increased hallucinogenic mushroom diversity.</title>
        <authorList>
            <person name="Reynolds H.T."/>
            <person name="Vijayakumar V."/>
            <person name="Gluck-Thaler E."/>
            <person name="Korotkin H.B."/>
            <person name="Matheny P.B."/>
            <person name="Slot J.C."/>
        </authorList>
    </citation>
    <scope>NUCLEOTIDE SEQUENCE [LARGE SCALE GENOMIC DNA]</scope>
    <source>
        <strain evidence="3 4">SRW20</strain>
    </source>
</reference>
<dbReference type="OrthoDB" id="3206554at2759"/>
<feature type="transmembrane region" description="Helical" evidence="1">
    <location>
        <begin position="105"/>
        <end position="123"/>
    </location>
</feature>
<keyword evidence="1" id="KW-0812">Transmembrane</keyword>
<evidence type="ECO:0000259" key="2">
    <source>
        <dbReference type="Pfam" id="PF20152"/>
    </source>
</evidence>
<comment type="caution">
    <text evidence="3">The sequence shown here is derived from an EMBL/GenBank/DDBJ whole genome shotgun (WGS) entry which is preliminary data.</text>
</comment>
<dbReference type="STRING" id="231916.A0A409YCX2"/>
<evidence type="ECO:0000256" key="1">
    <source>
        <dbReference type="SAM" id="Phobius"/>
    </source>
</evidence>
<gene>
    <name evidence="3" type="ORF">CVT26_012491</name>
</gene>
<dbReference type="Pfam" id="PF20152">
    <property type="entry name" value="DUF6534"/>
    <property type="match status" value="1"/>
</dbReference>
<dbReference type="Proteomes" id="UP000284706">
    <property type="component" value="Unassembled WGS sequence"/>
</dbReference>
<feature type="domain" description="DUF6534" evidence="2">
    <location>
        <begin position="201"/>
        <end position="282"/>
    </location>
</feature>
<feature type="transmembrane region" description="Helical" evidence="1">
    <location>
        <begin position="12"/>
        <end position="35"/>
    </location>
</feature>
<proteinExistence type="predicted"/>
<keyword evidence="1" id="KW-1133">Transmembrane helix</keyword>
<dbReference type="InParanoid" id="A0A409YCX2"/>
<accession>A0A409YCX2</accession>
<feature type="transmembrane region" description="Helical" evidence="1">
    <location>
        <begin position="192"/>
        <end position="216"/>
    </location>
</feature>
<feature type="transmembrane region" description="Helical" evidence="1">
    <location>
        <begin position="264"/>
        <end position="285"/>
    </location>
</feature>
<feature type="transmembrane region" description="Helical" evidence="1">
    <location>
        <begin position="228"/>
        <end position="258"/>
    </location>
</feature>
<dbReference type="PANTHER" id="PTHR40465:SF1">
    <property type="entry name" value="DUF6534 DOMAIN-CONTAINING PROTEIN"/>
    <property type="match status" value="1"/>
</dbReference>
<dbReference type="PANTHER" id="PTHR40465">
    <property type="entry name" value="CHROMOSOME 1, WHOLE GENOME SHOTGUN SEQUENCE"/>
    <property type="match status" value="1"/>
</dbReference>
<dbReference type="EMBL" id="NHYE01000982">
    <property type="protein sequence ID" value="PPR00856.1"/>
    <property type="molecule type" value="Genomic_DNA"/>
</dbReference>
<dbReference type="InterPro" id="IPR045339">
    <property type="entry name" value="DUF6534"/>
</dbReference>
<evidence type="ECO:0000313" key="3">
    <source>
        <dbReference type="EMBL" id="PPR00856.1"/>
    </source>
</evidence>
<feature type="transmembrane region" description="Helical" evidence="1">
    <location>
        <begin position="135"/>
        <end position="157"/>
    </location>
</feature>
<protein>
    <recommendedName>
        <fullName evidence="2">DUF6534 domain-containing protein</fullName>
    </recommendedName>
</protein>
<evidence type="ECO:0000313" key="4">
    <source>
        <dbReference type="Proteomes" id="UP000284706"/>
    </source>
</evidence>
<organism evidence="3 4">
    <name type="scientific">Gymnopilus dilepis</name>
    <dbReference type="NCBI Taxonomy" id="231916"/>
    <lineage>
        <taxon>Eukaryota</taxon>
        <taxon>Fungi</taxon>
        <taxon>Dikarya</taxon>
        <taxon>Basidiomycota</taxon>
        <taxon>Agaricomycotina</taxon>
        <taxon>Agaricomycetes</taxon>
        <taxon>Agaricomycetidae</taxon>
        <taxon>Agaricales</taxon>
        <taxon>Agaricineae</taxon>
        <taxon>Hymenogastraceae</taxon>
        <taxon>Gymnopilus</taxon>
    </lineage>
</organism>